<accession>A0A061QWN2</accession>
<sequence>MARDLVLLFVTSVLGLSALSSHADSLPERKQATSTSPKMDANILRGIDLRQVKLKDLQNPSQETFKLVARAMSQEGMFVVNLPDVAADALAETLRSYAGCASASSAELPVSVLGDGTRRTSLALSVNSSKRSAVPEDVRTACPHFASGVNATRNTADVVGLAFARLMDELVRGSRVASETFDGTQDLVEPGTFQYAAVEAESLEHFHMYTAKPPGRDTEAAGAAAALEMHSDLGLFLVMAPTLLQADSLKPVAGSAPGEGLLLELPG</sequence>
<dbReference type="AlphaFoldDB" id="A0A061QWN2"/>
<keyword evidence="1" id="KW-0732">Signal</keyword>
<feature type="non-terminal residue" evidence="2">
    <location>
        <position position="267"/>
    </location>
</feature>
<feature type="signal peptide" evidence="1">
    <location>
        <begin position="1"/>
        <end position="23"/>
    </location>
</feature>
<feature type="chain" id="PRO_5001610221" evidence="1">
    <location>
        <begin position="24"/>
        <end position="267"/>
    </location>
</feature>
<dbReference type="EMBL" id="GBEZ01024263">
    <property type="protein sequence ID" value="JAC62706.1"/>
    <property type="molecule type" value="Transcribed_RNA"/>
</dbReference>
<protein>
    <submittedName>
        <fullName evidence="2">Uncharacterized protein</fullName>
    </submittedName>
</protein>
<reference evidence="2" key="1">
    <citation type="submission" date="2014-05" db="EMBL/GenBank/DDBJ databases">
        <title>The transcriptome of the halophilic microalga Tetraselmis sp. GSL018 isolated from the Great Salt Lake, Utah.</title>
        <authorList>
            <person name="Jinkerson R.E."/>
            <person name="D'Adamo S."/>
            <person name="Posewitz M.C."/>
        </authorList>
    </citation>
    <scope>NUCLEOTIDE SEQUENCE</scope>
    <source>
        <strain evidence="2">GSL018</strain>
    </source>
</reference>
<dbReference type="PANTHER" id="PTHR40855:SF1">
    <property type="entry name" value="CLAVAMINATE SYNTHASE-LIKE PROTEIN"/>
    <property type="match status" value="1"/>
</dbReference>
<dbReference type="PANTHER" id="PTHR40855">
    <property type="entry name" value="DIOX_N DOMAIN-CONTAINING PROTEIN"/>
    <property type="match status" value="1"/>
</dbReference>
<gene>
    <name evidence="2" type="ORF">TSPGSL018_22546</name>
</gene>
<evidence type="ECO:0000313" key="2">
    <source>
        <dbReference type="EMBL" id="JAC62706.1"/>
    </source>
</evidence>
<name>A0A061QWN2_9CHLO</name>
<organism evidence="2">
    <name type="scientific">Tetraselmis sp. GSL018</name>
    <dbReference type="NCBI Taxonomy" id="582737"/>
    <lineage>
        <taxon>Eukaryota</taxon>
        <taxon>Viridiplantae</taxon>
        <taxon>Chlorophyta</taxon>
        <taxon>core chlorophytes</taxon>
        <taxon>Chlorodendrophyceae</taxon>
        <taxon>Chlorodendrales</taxon>
        <taxon>Chlorodendraceae</taxon>
        <taxon>Tetraselmis</taxon>
    </lineage>
</organism>
<proteinExistence type="predicted"/>
<evidence type="ECO:0000256" key="1">
    <source>
        <dbReference type="SAM" id="SignalP"/>
    </source>
</evidence>